<name>A0AB38FGZ4_RHOWR</name>
<proteinExistence type="predicted"/>
<feature type="region of interest" description="Disordered" evidence="1">
    <location>
        <begin position="1"/>
        <end position="46"/>
    </location>
</feature>
<evidence type="ECO:0000313" key="3">
    <source>
        <dbReference type="Proteomes" id="UP000251211"/>
    </source>
</evidence>
<evidence type="ECO:0000313" key="2">
    <source>
        <dbReference type="EMBL" id="SPZ40874.1"/>
    </source>
</evidence>
<protein>
    <submittedName>
        <fullName evidence="2">Uncharacterized protein</fullName>
    </submittedName>
</protein>
<dbReference type="AlphaFoldDB" id="A0AB38FGZ4"/>
<dbReference type="Proteomes" id="UP000251211">
    <property type="component" value="Unassembled WGS sequence"/>
</dbReference>
<dbReference type="EMBL" id="UAUI01000021">
    <property type="protein sequence ID" value="SPZ40874.1"/>
    <property type="molecule type" value="Genomic_DNA"/>
</dbReference>
<accession>A0AB38FGZ4</accession>
<gene>
    <name evidence="2" type="ORF">NCTC13229_04372</name>
</gene>
<comment type="caution">
    <text evidence="2">The sequence shown here is derived from an EMBL/GenBank/DDBJ whole genome shotgun (WGS) entry which is preliminary data.</text>
</comment>
<organism evidence="2 3">
    <name type="scientific">Rhodococcus wratislaviensis</name>
    <name type="common">Tsukamurella wratislaviensis</name>
    <dbReference type="NCBI Taxonomy" id="44752"/>
    <lineage>
        <taxon>Bacteria</taxon>
        <taxon>Bacillati</taxon>
        <taxon>Actinomycetota</taxon>
        <taxon>Actinomycetes</taxon>
        <taxon>Mycobacteriales</taxon>
        <taxon>Nocardiaceae</taxon>
        <taxon>Rhodococcus</taxon>
    </lineage>
</organism>
<sequence>MRALPTSHAARLQRSRTGAASSFPAGRQGEPGIMPAPKTHRSARHA</sequence>
<evidence type="ECO:0000256" key="1">
    <source>
        <dbReference type="SAM" id="MobiDB-lite"/>
    </source>
</evidence>
<reference evidence="2 3" key="1">
    <citation type="submission" date="2018-06" db="EMBL/GenBank/DDBJ databases">
        <authorList>
            <consortium name="Pathogen Informatics"/>
            <person name="Doyle S."/>
        </authorList>
    </citation>
    <scope>NUCLEOTIDE SEQUENCE [LARGE SCALE GENOMIC DNA]</scope>
    <source>
        <strain evidence="2 3">NCTC13229</strain>
    </source>
</reference>